<evidence type="ECO:0000313" key="3">
    <source>
        <dbReference type="EMBL" id="KAH7308232.1"/>
    </source>
</evidence>
<feature type="compositionally biased region" description="Polar residues" evidence="1">
    <location>
        <begin position="727"/>
        <end position="737"/>
    </location>
</feature>
<gene>
    <name evidence="3" type="ORF">B0I35DRAFT_483505</name>
</gene>
<dbReference type="Proteomes" id="UP000813444">
    <property type="component" value="Unassembled WGS sequence"/>
</dbReference>
<feature type="compositionally biased region" description="Low complexity" evidence="1">
    <location>
        <begin position="687"/>
        <end position="699"/>
    </location>
</feature>
<name>A0A8K0SCK0_9HYPO</name>
<accession>A0A8K0SCK0</accession>
<feature type="compositionally biased region" description="Polar residues" evidence="1">
    <location>
        <begin position="250"/>
        <end position="265"/>
    </location>
</feature>
<feature type="region of interest" description="Disordered" evidence="1">
    <location>
        <begin position="337"/>
        <end position="422"/>
    </location>
</feature>
<feature type="compositionally biased region" description="Low complexity" evidence="1">
    <location>
        <begin position="27"/>
        <end position="44"/>
    </location>
</feature>
<feature type="compositionally biased region" description="Polar residues" evidence="1">
    <location>
        <begin position="279"/>
        <end position="295"/>
    </location>
</feature>
<evidence type="ECO:0000313" key="4">
    <source>
        <dbReference type="Proteomes" id="UP000813444"/>
    </source>
</evidence>
<feature type="compositionally biased region" description="Polar residues" evidence="1">
    <location>
        <begin position="359"/>
        <end position="373"/>
    </location>
</feature>
<feature type="region of interest" description="Disordered" evidence="1">
    <location>
        <begin position="1"/>
        <end position="324"/>
    </location>
</feature>
<feature type="compositionally biased region" description="Low complexity" evidence="1">
    <location>
        <begin position="187"/>
        <end position="208"/>
    </location>
</feature>
<keyword evidence="4" id="KW-1185">Reference proteome</keyword>
<protein>
    <recommendedName>
        <fullName evidence="5">Serine-rich protein</fullName>
    </recommendedName>
</protein>
<organism evidence="3 4">
    <name type="scientific">Stachybotrys elegans</name>
    <dbReference type="NCBI Taxonomy" id="80388"/>
    <lineage>
        <taxon>Eukaryota</taxon>
        <taxon>Fungi</taxon>
        <taxon>Dikarya</taxon>
        <taxon>Ascomycota</taxon>
        <taxon>Pezizomycotina</taxon>
        <taxon>Sordariomycetes</taxon>
        <taxon>Hypocreomycetidae</taxon>
        <taxon>Hypocreales</taxon>
        <taxon>Stachybotryaceae</taxon>
        <taxon>Stachybotrys</taxon>
    </lineage>
</organism>
<evidence type="ECO:0008006" key="5">
    <source>
        <dbReference type="Google" id="ProtNLM"/>
    </source>
</evidence>
<feature type="compositionally biased region" description="Low complexity" evidence="1">
    <location>
        <begin position="402"/>
        <end position="413"/>
    </location>
</feature>
<feature type="compositionally biased region" description="Basic and acidic residues" evidence="1">
    <location>
        <begin position="712"/>
        <end position="722"/>
    </location>
</feature>
<feature type="compositionally biased region" description="Polar residues" evidence="1">
    <location>
        <begin position="1"/>
        <end position="15"/>
    </location>
</feature>
<keyword evidence="2" id="KW-1133">Transmembrane helix</keyword>
<dbReference type="EMBL" id="JAGPNK010000016">
    <property type="protein sequence ID" value="KAH7308232.1"/>
    <property type="molecule type" value="Genomic_DNA"/>
</dbReference>
<dbReference type="OrthoDB" id="4153178at2759"/>
<comment type="caution">
    <text evidence="3">The sequence shown here is derived from an EMBL/GenBank/DDBJ whole genome shotgun (WGS) entry which is preliminary data.</text>
</comment>
<feature type="region of interest" description="Disordered" evidence="1">
    <location>
        <begin position="678"/>
        <end position="737"/>
    </location>
</feature>
<evidence type="ECO:0000256" key="2">
    <source>
        <dbReference type="SAM" id="Phobius"/>
    </source>
</evidence>
<feature type="transmembrane region" description="Helical" evidence="2">
    <location>
        <begin position="790"/>
        <end position="812"/>
    </location>
</feature>
<proteinExistence type="predicted"/>
<evidence type="ECO:0000256" key="1">
    <source>
        <dbReference type="SAM" id="MobiDB-lite"/>
    </source>
</evidence>
<feature type="compositionally biased region" description="Low complexity" evidence="1">
    <location>
        <begin position="67"/>
        <end position="79"/>
    </location>
</feature>
<sequence>MSTTPQPERSSSPNSRFRIRIVPYSPPRLSDGSGSSGSPRPLSGAESPSSQSDEFLESTIEADARRQPSPNYSSPSQSPGVSGLRRGPVIGSPGSSSGHSQYGNRGASDSMRVPSSGSDAAPRPVSPLTPPIRRARKAINIHSDNKTFSVVLHSQSSSSRPSSVTVPSSSYGRSSYARSSDAFADETPTTPLTPLAEQFSSSSSANSSKTNLRTALVADSSPPSTAWDSRPVGGLRQVPATPDTKPGQPAGSSLVTSNPDQSLPEITSPKPAVIARPRTSGSVQSFETNSTLSDRTNYKIYGESSPVPATPLTNRLAGADLDSLPPSSAHTNYKVYRQGSTVPVTPSSNLGGTGLDTLPPSSSHSNYQILAESSSEEHSVYEQPRPQTGDTEANFVVHGGPSASSVSLASTQSRVRPEYSQESLVVPPLRPVKKRSVEFSSLAKSRSRDSLRTGSFTSISSVLTQEATRALFVGAATINIQSSRRGSTSGAIPSAPTIMASYPHQWSSQLSTVFSESDGSEPATRSVSPLSAPGSVPGRRSSGFNSSHSRHMLSISSSLAGLEDVSDPSSPSRNDSIDRPQPAYNRNGSRDPWNGGIRLVRDHDEDGDGLADLHDHTHPSRNRLASFVSTHSADRNIWSSGSSRANSFSNYNNSAIPGWARLYYGSGERRLLIQPSSDSLRSQFLDSRPTSSRLSPSPSMERFSSYRFPGRRPRDQDVEGRHYRTPGNGSTDTSSNPIMYVTRGLRRRTSSLWSPHLQHDKRPTRYSIWEPPSTVWSTEGGSTSYRNVQVILFVIGFIFPLAWMIAAVLPLPKNPQLETAERLQSTSHLDLQQEALRQSRGAQESQYRGARWWRSVNRMMSVVGLLLIGAAIALAVVGSREQWSS</sequence>
<feature type="compositionally biased region" description="Low complexity" evidence="1">
    <location>
        <begin position="87"/>
        <end position="103"/>
    </location>
</feature>
<feature type="compositionally biased region" description="Polar residues" evidence="1">
    <location>
        <begin position="512"/>
        <end position="529"/>
    </location>
</feature>
<feature type="region of interest" description="Disordered" evidence="1">
    <location>
        <begin position="512"/>
        <end position="618"/>
    </location>
</feature>
<reference evidence="3" key="1">
    <citation type="journal article" date="2021" name="Nat. Commun.">
        <title>Genetic determinants of endophytism in the Arabidopsis root mycobiome.</title>
        <authorList>
            <person name="Mesny F."/>
            <person name="Miyauchi S."/>
            <person name="Thiergart T."/>
            <person name="Pickel B."/>
            <person name="Atanasova L."/>
            <person name="Karlsson M."/>
            <person name="Huettel B."/>
            <person name="Barry K.W."/>
            <person name="Haridas S."/>
            <person name="Chen C."/>
            <person name="Bauer D."/>
            <person name="Andreopoulos W."/>
            <person name="Pangilinan J."/>
            <person name="LaButti K."/>
            <person name="Riley R."/>
            <person name="Lipzen A."/>
            <person name="Clum A."/>
            <person name="Drula E."/>
            <person name="Henrissat B."/>
            <person name="Kohler A."/>
            <person name="Grigoriev I.V."/>
            <person name="Martin F.M."/>
            <person name="Hacquard S."/>
        </authorList>
    </citation>
    <scope>NUCLEOTIDE SEQUENCE</scope>
    <source>
        <strain evidence="3">MPI-CAGE-CH-0235</strain>
    </source>
</reference>
<keyword evidence="2" id="KW-0472">Membrane</keyword>
<keyword evidence="2" id="KW-0812">Transmembrane</keyword>
<feature type="transmembrane region" description="Helical" evidence="2">
    <location>
        <begin position="859"/>
        <end position="878"/>
    </location>
</feature>
<feature type="compositionally biased region" description="Polar residues" evidence="1">
    <location>
        <begin position="338"/>
        <end position="350"/>
    </location>
</feature>
<feature type="compositionally biased region" description="Low complexity" evidence="1">
    <location>
        <begin position="149"/>
        <end position="180"/>
    </location>
</feature>
<dbReference type="AlphaFoldDB" id="A0A8K0SCK0"/>